<dbReference type="Proteomes" id="UP000607653">
    <property type="component" value="Unassembled WGS sequence"/>
</dbReference>
<protein>
    <submittedName>
        <fullName evidence="1">Uncharacterized protein</fullName>
    </submittedName>
</protein>
<dbReference type="EMBL" id="DUZY01000003">
    <property type="protein sequence ID" value="DAD31613.1"/>
    <property type="molecule type" value="Genomic_DNA"/>
</dbReference>
<sequence>MYLQKVIQFINKWDNGFVSRIPPFAIYLSVAVYVDEFILATK</sequence>
<organism evidence="1 2">
    <name type="scientific">Nelumbo nucifera</name>
    <name type="common">Sacred lotus</name>
    <dbReference type="NCBI Taxonomy" id="4432"/>
    <lineage>
        <taxon>Eukaryota</taxon>
        <taxon>Viridiplantae</taxon>
        <taxon>Streptophyta</taxon>
        <taxon>Embryophyta</taxon>
        <taxon>Tracheophyta</taxon>
        <taxon>Spermatophyta</taxon>
        <taxon>Magnoliopsida</taxon>
        <taxon>Proteales</taxon>
        <taxon>Nelumbonaceae</taxon>
        <taxon>Nelumbo</taxon>
    </lineage>
</organism>
<name>A0A822YHK4_NELNU</name>
<keyword evidence="2" id="KW-1185">Reference proteome</keyword>
<evidence type="ECO:0000313" key="1">
    <source>
        <dbReference type="EMBL" id="DAD31613.1"/>
    </source>
</evidence>
<evidence type="ECO:0000313" key="2">
    <source>
        <dbReference type="Proteomes" id="UP000607653"/>
    </source>
</evidence>
<proteinExistence type="predicted"/>
<accession>A0A822YHK4</accession>
<reference evidence="1 2" key="1">
    <citation type="journal article" date="2020" name="Mol. Biol. Evol.">
        <title>Distinct Expression and Methylation Patterns for Genes with Different Fates following a Single Whole-Genome Duplication in Flowering Plants.</title>
        <authorList>
            <person name="Shi T."/>
            <person name="Rahmani R.S."/>
            <person name="Gugger P.F."/>
            <person name="Wang M."/>
            <person name="Li H."/>
            <person name="Zhang Y."/>
            <person name="Li Z."/>
            <person name="Wang Q."/>
            <person name="Van de Peer Y."/>
            <person name="Marchal K."/>
            <person name="Chen J."/>
        </authorList>
    </citation>
    <scope>NUCLEOTIDE SEQUENCE [LARGE SCALE GENOMIC DNA]</scope>
    <source>
        <tissue evidence="1">Leaf</tissue>
    </source>
</reference>
<comment type="caution">
    <text evidence="1">The sequence shown here is derived from an EMBL/GenBank/DDBJ whole genome shotgun (WGS) entry which is preliminary data.</text>
</comment>
<gene>
    <name evidence="1" type="ORF">HUJ06_010464</name>
</gene>
<dbReference type="AlphaFoldDB" id="A0A822YHK4"/>